<dbReference type="InterPro" id="IPR023170">
    <property type="entry name" value="HhH_base_excis_C"/>
</dbReference>
<feature type="domain" description="HhH-GPD" evidence="10">
    <location>
        <begin position="138"/>
        <end position="326"/>
    </location>
</feature>
<evidence type="ECO:0000259" key="10">
    <source>
        <dbReference type="SMART" id="SM00478"/>
    </source>
</evidence>
<accession>A0A4P9ZYM1</accession>
<evidence type="ECO:0000256" key="6">
    <source>
        <dbReference type="ARBA" id="ARBA00023239"/>
    </source>
</evidence>
<dbReference type="Gene3D" id="3.30.310.40">
    <property type="match status" value="1"/>
</dbReference>
<keyword evidence="7" id="KW-0511">Multifunctional enzyme</keyword>
<dbReference type="InterPro" id="IPR011257">
    <property type="entry name" value="DNA_glycosylase"/>
</dbReference>
<dbReference type="EMBL" id="ML002325">
    <property type="protein sequence ID" value="RKP38834.1"/>
    <property type="molecule type" value="Genomic_DNA"/>
</dbReference>
<dbReference type="CDD" id="cd00056">
    <property type="entry name" value="ENDO3c"/>
    <property type="match status" value="1"/>
</dbReference>
<evidence type="ECO:0000256" key="4">
    <source>
        <dbReference type="ARBA" id="ARBA00022801"/>
    </source>
</evidence>
<dbReference type="Gene3D" id="1.10.340.30">
    <property type="entry name" value="Hypothetical protein, domain 2"/>
    <property type="match status" value="1"/>
</dbReference>
<reference evidence="12" key="1">
    <citation type="journal article" date="2018" name="Nat. Microbiol.">
        <title>Leveraging single-cell genomics to expand the fungal tree of life.</title>
        <authorList>
            <person name="Ahrendt S.R."/>
            <person name="Quandt C.A."/>
            <person name="Ciobanu D."/>
            <person name="Clum A."/>
            <person name="Salamov A."/>
            <person name="Andreopoulos B."/>
            <person name="Cheng J.F."/>
            <person name="Woyke T."/>
            <person name="Pelin A."/>
            <person name="Henrissat B."/>
            <person name="Reynolds N.K."/>
            <person name="Benny G.L."/>
            <person name="Smith M.E."/>
            <person name="James T.Y."/>
            <person name="Grigoriev I.V."/>
        </authorList>
    </citation>
    <scope>NUCLEOTIDE SEQUENCE [LARGE SCALE GENOMIC DNA]</scope>
    <source>
        <strain evidence="12">RSA 468</strain>
    </source>
</reference>
<name>A0A4P9ZYM1_9FUNG</name>
<dbReference type="InterPro" id="IPR052054">
    <property type="entry name" value="Oxidative_DNA_repair_enzyme"/>
</dbReference>
<evidence type="ECO:0000256" key="5">
    <source>
        <dbReference type="ARBA" id="ARBA00023204"/>
    </source>
</evidence>
<dbReference type="SUPFAM" id="SSF48150">
    <property type="entry name" value="DNA-glycosylase"/>
    <property type="match status" value="1"/>
</dbReference>
<evidence type="ECO:0000256" key="9">
    <source>
        <dbReference type="ARBA" id="ARBA00044632"/>
    </source>
</evidence>
<dbReference type="InterPro" id="IPR012904">
    <property type="entry name" value="OGG_N"/>
</dbReference>
<dbReference type="AlphaFoldDB" id="A0A4P9ZYM1"/>
<dbReference type="GO" id="GO:0006285">
    <property type="term" value="P:base-excision repair, AP site formation"/>
    <property type="evidence" value="ECO:0007669"/>
    <property type="project" value="TreeGrafter"/>
</dbReference>
<keyword evidence="4" id="KW-0378">Hydrolase</keyword>
<dbReference type="GO" id="GO:0005634">
    <property type="term" value="C:nucleus"/>
    <property type="evidence" value="ECO:0007669"/>
    <property type="project" value="TreeGrafter"/>
</dbReference>
<keyword evidence="8" id="KW-0326">Glycosidase</keyword>
<dbReference type="EC" id="4.2.99.18" evidence="2"/>
<dbReference type="PANTHER" id="PTHR10242:SF2">
    <property type="entry name" value="N-GLYCOSYLASE_DNA LYASE"/>
    <property type="match status" value="1"/>
</dbReference>
<dbReference type="SUPFAM" id="SSF55945">
    <property type="entry name" value="TATA-box binding protein-like"/>
    <property type="match status" value="1"/>
</dbReference>
<proteinExistence type="inferred from homology"/>
<organism evidence="11 12">
    <name type="scientific">Dimargaris cristalligena</name>
    <dbReference type="NCBI Taxonomy" id="215637"/>
    <lineage>
        <taxon>Eukaryota</taxon>
        <taxon>Fungi</taxon>
        <taxon>Fungi incertae sedis</taxon>
        <taxon>Zoopagomycota</taxon>
        <taxon>Kickxellomycotina</taxon>
        <taxon>Dimargaritomycetes</taxon>
        <taxon>Dimargaritales</taxon>
        <taxon>Dimargaritaceae</taxon>
        <taxon>Dimargaris</taxon>
    </lineage>
</organism>
<dbReference type="Proteomes" id="UP000268162">
    <property type="component" value="Unassembled WGS sequence"/>
</dbReference>
<evidence type="ECO:0000256" key="2">
    <source>
        <dbReference type="ARBA" id="ARBA00012720"/>
    </source>
</evidence>
<dbReference type="PANTHER" id="PTHR10242">
    <property type="entry name" value="8-OXOGUANINE DNA GLYCOSYLASE"/>
    <property type="match status" value="1"/>
</dbReference>
<dbReference type="GO" id="GO:0003684">
    <property type="term" value="F:damaged DNA binding"/>
    <property type="evidence" value="ECO:0007669"/>
    <property type="project" value="InterPro"/>
</dbReference>
<dbReference type="Pfam" id="PF07934">
    <property type="entry name" value="OGG_N"/>
    <property type="match status" value="1"/>
</dbReference>
<evidence type="ECO:0000256" key="3">
    <source>
        <dbReference type="ARBA" id="ARBA00022763"/>
    </source>
</evidence>
<dbReference type="SMART" id="SM00478">
    <property type="entry name" value="ENDO3c"/>
    <property type="match status" value="1"/>
</dbReference>
<dbReference type="GO" id="GO:0140078">
    <property type="term" value="F:class I DNA-(apurinic or apyrimidinic site) endonuclease activity"/>
    <property type="evidence" value="ECO:0007669"/>
    <property type="project" value="UniProtKB-EC"/>
</dbReference>
<protein>
    <recommendedName>
        <fullName evidence="2">DNA-(apurinic or apyrimidinic site) lyase</fullName>
        <ecNumber evidence="2">4.2.99.18</ecNumber>
    </recommendedName>
</protein>
<keyword evidence="5" id="KW-0234">DNA repair</keyword>
<sequence length="383" mass="42259">MSRVWKDLKVSPPELRIGFTLRSGQSFRWKQTAPEEWTGVVGDRLVTLKQTDQTTLFRTYSTEPLPVKSTTAGGSVTPSPSATTESLLSDYFQLHINLNDCYQRWSELDPNFQTKALRFPGVRVLRQDPFENLISFICSSNNHISRITQMVESLCQLYGHRLGTVAGSEFYTFPRLTALASSSAPSSPSSLPSSTVSPDLEARLRTLGFGYRAKYISKTVAYLADAYGEEAESWLHSLRDKSYADAHSALLKLSGIGPKVADCICLMSLDKSEVIPVDTHVWQIAVRDYQFQPSSASPAKSPAASKPIKSLTTTAYKAVASYLGDLFGQHAGWAHSVLFIADLPPVRGVESPIVQETLIPDTADLPAITKDVRAAKRPRRKKN</sequence>
<evidence type="ECO:0000256" key="7">
    <source>
        <dbReference type="ARBA" id="ARBA00023268"/>
    </source>
</evidence>
<evidence type="ECO:0000256" key="8">
    <source>
        <dbReference type="ARBA" id="ARBA00023295"/>
    </source>
</evidence>
<comment type="similarity">
    <text evidence="1">Belongs to the type-1 OGG1 family.</text>
</comment>
<keyword evidence="3" id="KW-0227">DNA damage</keyword>
<dbReference type="GO" id="GO:0006289">
    <property type="term" value="P:nucleotide-excision repair"/>
    <property type="evidence" value="ECO:0007669"/>
    <property type="project" value="InterPro"/>
</dbReference>
<comment type="catalytic activity">
    <reaction evidence="9">
        <text>2'-deoxyribonucleotide-(2'-deoxyribose 5'-phosphate)-2'-deoxyribonucleotide-DNA = a 3'-end 2'-deoxyribonucleotide-(2,3-dehydro-2,3-deoxyribose 5'-phosphate)-DNA + a 5'-end 5'-phospho-2'-deoxyribonucleoside-DNA + H(+)</text>
        <dbReference type="Rhea" id="RHEA:66592"/>
        <dbReference type="Rhea" id="RHEA-COMP:13180"/>
        <dbReference type="Rhea" id="RHEA-COMP:16897"/>
        <dbReference type="Rhea" id="RHEA-COMP:17067"/>
        <dbReference type="ChEBI" id="CHEBI:15378"/>
        <dbReference type="ChEBI" id="CHEBI:136412"/>
        <dbReference type="ChEBI" id="CHEBI:157695"/>
        <dbReference type="ChEBI" id="CHEBI:167181"/>
        <dbReference type="EC" id="4.2.99.18"/>
    </reaction>
</comment>
<evidence type="ECO:0000313" key="12">
    <source>
        <dbReference type="Proteomes" id="UP000268162"/>
    </source>
</evidence>
<evidence type="ECO:0000313" key="11">
    <source>
        <dbReference type="EMBL" id="RKP38834.1"/>
    </source>
</evidence>
<keyword evidence="6" id="KW-0456">Lyase</keyword>
<dbReference type="STRING" id="215637.A0A4P9ZYM1"/>
<evidence type="ECO:0000256" key="1">
    <source>
        <dbReference type="ARBA" id="ARBA00010679"/>
    </source>
</evidence>
<dbReference type="Gene3D" id="1.10.1670.10">
    <property type="entry name" value="Helix-hairpin-Helix base-excision DNA repair enzymes (C-terminal)"/>
    <property type="match status" value="1"/>
</dbReference>
<dbReference type="OrthoDB" id="238681at2759"/>
<keyword evidence="12" id="KW-1185">Reference proteome</keyword>
<gene>
    <name evidence="11" type="ORF">BJ085DRAFT_38128</name>
</gene>
<dbReference type="InterPro" id="IPR003265">
    <property type="entry name" value="HhH-GPD_domain"/>
</dbReference>
<dbReference type="Pfam" id="PF00730">
    <property type="entry name" value="HhH-GPD"/>
    <property type="match status" value="1"/>
</dbReference>
<dbReference type="GO" id="GO:0034039">
    <property type="term" value="F:8-oxo-7,8-dihydroguanine DNA N-glycosylase activity"/>
    <property type="evidence" value="ECO:0007669"/>
    <property type="project" value="TreeGrafter"/>
</dbReference>